<reference evidence="3" key="1">
    <citation type="journal article" date="2018" name="DNA Res.">
        <title>Multiple hybrid de novo genome assembly of finger millet, an orphan allotetraploid crop.</title>
        <authorList>
            <person name="Hatakeyama M."/>
            <person name="Aluri S."/>
            <person name="Balachadran M.T."/>
            <person name="Sivarajan S.R."/>
            <person name="Patrignani A."/>
            <person name="Gruter S."/>
            <person name="Poveda L."/>
            <person name="Shimizu-Inatsugi R."/>
            <person name="Baeten J."/>
            <person name="Francoijs K.J."/>
            <person name="Nataraja K.N."/>
            <person name="Reddy Y.A.N."/>
            <person name="Phadnis S."/>
            <person name="Ravikumar R.L."/>
            <person name="Schlapbach R."/>
            <person name="Sreeman S.M."/>
            <person name="Shimizu K.K."/>
        </authorList>
    </citation>
    <scope>NUCLEOTIDE SEQUENCE</scope>
</reference>
<evidence type="ECO:0000313" key="3">
    <source>
        <dbReference type="EMBL" id="GJM95735.1"/>
    </source>
</evidence>
<name>A0AAV5CCB1_ELECO</name>
<protein>
    <submittedName>
        <fullName evidence="3">Uncharacterized protein</fullName>
    </submittedName>
</protein>
<organism evidence="3 4">
    <name type="scientific">Eleusine coracana subsp. coracana</name>
    <dbReference type="NCBI Taxonomy" id="191504"/>
    <lineage>
        <taxon>Eukaryota</taxon>
        <taxon>Viridiplantae</taxon>
        <taxon>Streptophyta</taxon>
        <taxon>Embryophyta</taxon>
        <taxon>Tracheophyta</taxon>
        <taxon>Spermatophyta</taxon>
        <taxon>Magnoliopsida</taxon>
        <taxon>Liliopsida</taxon>
        <taxon>Poales</taxon>
        <taxon>Poaceae</taxon>
        <taxon>PACMAD clade</taxon>
        <taxon>Chloridoideae</taxon>
        <taxon>Cynodonteae</taxon>
        <taxon>Eleusininae</taxon>
        <taxon>Eleusine</taxon>
    </lineage>
</organism>
<proteinExistence type="predicted"/>
<gene>
    <name evidence="3" type="primary">ga12513</name>
    <name evidence="3" type="ORF">PR202_ga12513</name>
</gene>
<keyword evidence="1" id="KW-0175">Coiled coil</keyword>
<reference evidence="3" key="2">
    <citation type="submission" date="2021-12" db="EMBL/GenBank/DDBJ databases">
        <title>Resequencing data analysis of finger millet.</title>
        <authorList>
            <person name="Hatakeyama M."/>
            <person name="Aluri S."/>
            <person name="Balachadran M.T."/>
            <person name="Sivarajan S.R."/>
            <person name="Poveda L."/>
            <person name="Shimizu-Inatsugi R."/>
            <person name="Schlapbach R."/>
            <person name="Sreeman S.M."/>
            <person name="Shimizu K.K."/>
        </authorList>
    </citation>
    <scope>NUCLEOTIDE SEQUENCE</scope>
</reference>
<dbReference type="EMBL" id="BQKI01000006">
    <property type="protein sequence ID" value="GJM95735.1"/>
    <property type="molecule type" value="Genomic_DNA"/>
</dbReference>
<feature type="compositionally biased region" description="Basic residues" evidence="2">
    <location>
        <begin position="1"/>
        <end position="10"/>
    </location>
</feature>
<evidence type="ECO:0000256" key="2">
    <source>
        <dbReference type="SAM" id="MobiDB-lite"/>
    </source>
</evidence>
<feature type="region of interest" description="Disordered" evidence="2">
    <location>
        <begin position="102"/>
        <end position="121"/>
    </location>
</feature>
<evidence type="ECO:0000313" key="4">
    <source>
        <dbReference type="Proteomes" id="UP001054889"/>
    </source>
</evidence>
<dbReference type="AlphaFoldDB" id="A0AAV5CCB1"/>
<feature type="region of interest" description="Disordered" evidence="2">
    <location>
        <begin position="1"/>
        <end position="20"/>
    </location>
</feature>
<feature type="coiled-coil region" evidence="1">
    <location>
        <begin position="196"/>
        <end position="244"/>
    </location>
</feature>
<keyword evidence="4" id="KW-1185">Reference proteome</keyword>
<sequence>MPRKLVKKSKGAATVESSSSELDILEQLREFSKSTISTNTLNDMQCHPGWDYTSDDETREVLDPPNSALHKARLSKMFDSVLDTYVSHPPLPLTDTEGVDYAAKPLPQTDPARTSSSASALQTDSIDAGGSIVPDVNLPSPVIGQQYSKAKEQVNKLLTDFKAVNASLEQGRLDSAAHEKKAINLEKFTSNQQRYLDTLIAEKNDLAKSLKEQSLENAQLKKNLEETEEKLKQAKSSERTFKCNLASNLFPIVFAIHLVDFIF</sequence>
<dbReference type="Proteomes" id="UP001054889">
    <property type="component" value="Unassembled WGS sequence"/>
</dbReference>
<evidence type="ECO:0000256" key="1">
    <source>
        <dbReference type="SAM" id="Coils"/>
    </source>
</evidence>
<comment type="caution">
    <text evidence="3">The sequence shown here is derived from an EMBL/GenBank/DDBJ whole genome shotgun (WGS) entry which is preliminary data.</text>
</comment>
<feature type="compositionally biased region" description="Polar residues" evidence="2">
    <location>
        <begin position="111"/>
        <end position="121"/>
    </location>
</feature>
<accession>A0AAV5CCB1</accession>